<proteinExistence type="predicted"/>
<evidence type="ECO:0000313" key="2">
    <source>
        <dbReference type="Proteomes" id="UP000790377"/>
    </source>
</evidence>
<keyword evidence="2" id="KW-1185">Reference proteome</keyword>
<sequence length="186" mass="20509">MPAIRSKSIVALSKPAETTTKRNLTLKVRASGGGEVVYPVAEAREDCSKCDIFYPTDEASRKAFLTTKGKKVTPHQWAVYDFTRTIPCGRITTYKDLCDALGQGSPRSVGSALRNNPFAPYVPCHRIIASNLYIGGFFGEWGTGKDEKLRKGNGVQCHKKMEMLAKEGIAFSREGYLVDKGLVWRG</sequence>
<name>A0ACB7ZQU7_9AGAM</name>
<keyword evidence="1" id="KW-0489">Methyltransferase</keyword>
<comment type="caution">
    <text evidence="1">The sequence shown here is derived from an EMBL/GenBank/DDBJ whole genome shotgun (WGS) entry which is preliminary data.</text>
</comment>
<evidence type="ECO:0000313" key="1">
    <source>
        <dbReference type="EMBL" id="KAH7903455.1"/>
    </source>
</evidence>
<accession>A0ACB7ZQU7</accession>
<gene>
    <name evidence="1" type="ORF">BJ138DRAFT_1168118</name>
</gene>
<keyword evidence="1" id="KW-0808">Transferase</keyword>
<reference evidence="1" key="1">
    <citation type="journal article" date="2021" name="New Phytol.">
        <title>Evolutionary innovations through gain and loss of genes in the ectomycorrhizal Boletales.</title>
        <authorList>
            <person name="Wu G."/>
            <person name="Miyauchi S."/>
            <person name="Morin E."/>
            <person name="Kuo A."/>
            <person name="Drula E."/>
            <person name="Varga T."/>
            <person name="Kohler A."/>
            <person name="Feng B."/>
            <person name="Cao Y."/>
            <person name="Lipzen A."/>
            <person name="Daum C."/>
            <person name="Hundley H."/>
            <person name="Pangilinan J."/>
            <person name="Johnson J."/>
            <person name="Barry K."/>
            <person name="LaButti K."/>
            <person name="Ng V."/>
            <person name="Ahrendt S."/>
            <person name="Min B."/>
            <person name="Choi I.G."/>
            <person name="Park H."/>
            <person name="Plett J.M."/>
            <person name="Magnuson J."/>
            <person name="Spatafora J.W."/>
            <person name="Nagy L.G."/>
            <person name="Henrissat B."/>
            <person name="Grigoriev I.V."/>
            <person name="Yang Z.L."/>
            <person name="Xu J."/>
            <person name="Martin F.M."/>
        </authorList>
    </citation>
    <scope>NUCLEOTIDE SEQUENCE</scope>
    <source>
        <strain evidence="1">ATCC 28755</strain>
    </source>
</reference>
<protein>
    <submittedName>
        <fullName evidence="1">6-O-methylguanine DNA methyltransferase</fullName>
    </submittedName>
</protein>
<dbReference type="EMBL" id="MU268961">
    <property type="protein sequence ID" value="KAH7903455.1"/>
    <property type="molecule type" value="Genomic_DNA"/>
</dbReference>
<organism evidence="1 2">
    <name type="scientific">Hygrophoropsis aurantiaca</name>
    <dbReference type="NCBI Taxonomy" id="72124"/>
    <lineage>
        <taxon>Eukaryota</taxon>
        <taxon>Fungi</taxon>
        <taxon>Dikarya</taxon>
        <taxon>Basidiomycota</taxon>
        <taxon>Agaricomycotina</taxon>
        <taxon>Agaricomycetes</taxon>
        <taxon>Agaricomycetidae</taxon>
        <taxon>Boletales</taxon>
        <taxon>Coniophorineae</taxon>
        <taxon>Hygrophoropsidaceae</taxon>
        <taxon>Hygrophoropsis</taxon>
    </lineage>
</organism>
<dbReference type="Proteomes" id="UP000790377">
    <property type="component" value="Unassembled WGS sequence"/>
</dbReference>